<reference evidence="1" key="1">
    <citation type="journal article" date="2007" name="PLoS Biol.">
        <title>Rate of evolution in brain-expressed genes in humans and other primates.</title>
        <authorList>
            <person name="Wang H.-Y."/>
            <person name="Chien H.-C."/>
            <person name="Osada N."/>
            <person name="Hashimoto K."/>
            <person name="Sugano S."/>
            <person name="Gojobori T."/>
            <person name="Chou C.-K."/>
            <person name="Tsai S.-F."/>
            <person name="Wu C.-I."/>
            <person name="Shen C.-K.J."/>
        </authorList>
    </citation>
    <scope>NUCLEOTIDE SEQUENCE</scope>
</reference>
<dbReference type="AlphaFoldDB" id="I7GMF9"/>
<organism evidence="1">
    <name type="scientific">Macaca fascicularis</name>
    <name type="common">Crab-eating macaque</name>
    <name type="synonym">Cynomolgus monkey</name>
    <dbReference type="NCBI Taxonomy" id="9541"/>
    <lineage>
        <taxon>Eukaryota</taxon>
        <taxon>Metazoa</taxon>
        <taxon>Chordata</taxon>
        <taxon>Craniata</taxon>
        <taxon>Vertebrata</taxon>
        <taxon>Euteleostomi</taxon>
        <taxon>Mammalia</taxon>
        <taxon>Eutheria</taxon>
        <taxon>Euarchontoglires</taxon>
        <taxon>Primates</taxon>
        <taxon>Haplorrhini</taxon>
        <taxon>Catarrhini</taxon>
        <taxon>Cercopithecidae</taxon>
        <taxon>Cercopithecinae</taxon>
        <taxon>Macaca</taxon>
    </lineage>
</organism>
<proteinExistence type="evidence at transcript level"/>
<evidence type="ECO:0000313" key="1">
    <source>
        <dbReference type="EMBL" id="BAE90363.1"/>
    </source>
</evidence>
<sequence>MGKDKFASCKTVTEFISFKGFYTSIDYECHIKIGFLKNV</sequence>
<protein>
    <submittedName>
        <fullName evidence="1">Macaca fascicularis brain cDNA clone: QflA-21931, similar to human hypothetical protein MGC33371 (MGC33371), mRNA, RefSeq: NM_144664.3</fullName>
    </submittedName>
</protein>
<name>I7GMF9_MACFA</name>
<accession>I7GMF9</accession>
<dbReference type="EMBL" id="AB173301">
    <property type="protein sequence ID" value="BAE90363.1"/>
    <property type="molecule type" value="mRNA"/>
</dbReference>